<feature type="transmembrane region" description="Helical" evidence="7">
    <location>
        <begin position="114"/>
        <end position="143"/>
    </location>
</feature>
<dbReference type="SUPFAM" id="SSF48317">
    <property type="entry name" value="Acid phosphatase/Vanadium-dependent haloperoxidase"/>
    <property type="match status" value="1"/>
</dbReference>
<keyword evidence="10" id="KW-1185">Reference proteome</keyword>
<dbReference type="InterPro" id="IPR000326">
    <property type="entry name" value="PAP2/HPO"/>
</dbReference>
<sequence>MKIWDNLYEVDSQLFRSINKYFDHPLLQRYFRIITHLGGATFTIAGVVLLMLFTRQEVQMTAIAAAISLAVSHLPVAIMKKIYPRRRPYFVLENTNVLDNPLKDHSFPSGHTTAIFSVTVPFILLSPLLFSALLFIGVSVGLSRIFLGLHYPSDVLVGMMLGSTTGLCSFLAIQQFVPHVL</sequence>
<proteinExistence type="predicted"/>
<reference evidence="10" key="1">
    <citation type="journal article" date="2019" name="Int. J. Syst. Evol. Microbiol.">
        <title>The Global Catalogue of Microorganisms (GCM) 10K type strain sequencing project: providing services to taxonomists for standard genome sequencing and annotation.</title>
        <authorList>
            <consortium name="The Broad Institute Genomics Platform"/>
            <consortium name="The Broad Institute Genome Sequencing Center for Infectious Disease"/>
            <person name="Wu L."/>
            <person name="Ma J."/>
        </authorList>
    </citation>
    <scope>NUCLEOTIDE SEQUENCE [LARGE SCALE GENOMIC DNA]</scope>
    <source>
        <strain evidence="10">CGMCC 1.12376</strain>
    </source>
</reference>
<dbReference type="PANTHER" id="PTHR14969:SF62">
    <property type="entry name" value="DECAPRENYLPHOSPHORYL-5-PHOSPHORIBOSE PHOSPHATASE RV3807C-RELATED"/>
    <property type="match status" value="1"/>
</dbReference>
<protein>
    <submittedName>
        <fullName evidence="9">Phosphatase PAP2 family protein</fullName>
    </submittedName>
</protein>
<keyword evidence="4" id="KW-0378">Hydrolase</keyword>
<evidence type="ECO:0000256" key="2">
    <source>
        <dbReference type="ARBA" id="ARBA00022475"/>
    </source>
</evidence>
<dbReference type="SMART" id="SM00014">
    <property type="entry name" value="acidPPc"/>
    <property type="match status" value="1"/>
</dbReference>
<dbReference type="InterPro" id="IPR036938">
    <property type="entry name" value="PAP2/HPO_sf"/>
</dbReference>
<evidence type="ECO:0000256" key="4">
    <source>
        <dbReference type="ARBA" id="ARBA00022801"/>
    </source>
</evidence>
<keyword evidence="3 7" id="KW-0812">Transmembrane</keyword>
<evidence type="ECO:0000256" key="5">
    <source>
        <dbReference type="ARBA" id="ARBA00022989"/>
    </source>
</evidence>
<evidence type="ECO:0000313" key="10">
    <source>
        <dbReference type="Proteomes" id="UP001597221"/>
    </source>
</evidence>
<comment type="subcellular location">
    <subcellularLocation>
        <location evidence="1">Cell membrane</location>
        <topology evidence="1">Multi-pass membrane protein</topology>
    </subcellularLocation>
</comment>
<evidence type="ECO:0000256" key="1">
    <source>
        <dbReference type="ARBA" id="ARBA00004651"/>
    </source>
</evidence>
<keyword evidence="2" id="KW-1003">Cell membrane</keyword>
<dbReference type="RefSeq" id="WP_251517352.1">
    <property type="nucleotide sequence ID" value="NZ_JAMBON010000055.1"/>
</dbReference>
<comment type="caution">
    <text evidence="9">The sequence shown here is derived from an EMBL/GenBank/DDBJ whole genome shotgun (WGS) entry which is preliminary data.</text>
</comment>
<organism evidence="9 10">
    <name type="scientific">Oceanobacillus luteolus</name>
    <dbReference type="NCBI Taxonomy" id="1274358"/>
    <lineage>
        <taxon>Bacteria</taxon>
        <taxon>Bacillati</taxon>
        <taxon>Bacillota</taxon>
        <taxon>Bacilli</taxon>
        <taxon>Bacillales</taxon>
        <taxon>Bacillaceae</taxon>
        <taxon>Oceanobacillus</taxon>
    </lineage>
</organism>
<evidence type="ECO:0000313" key="9">
    <source>
        <dbReference type="EMBL" id="MFD1608772.1"/>
    </source>
</evidence>
<evidence type="ECO:0000256" key="6">
    <source>
        <dbReference type="ARBA" id="ARBA00023136"/>
    </source>
</evidence>
<dbReference type="PANTHER" id="PTHR14969">
    <property type="entry name" value="SPHINGOSINE-1-PHOSPHATE PHOSPHOHYDROLASE"/>
    <property type="match status" value="1"/>
</dbReference>
<dbReference type="EMBL" id="JBHUDE010000132">
    <property type="protein sequence ID" value="MFD1608772.1"/>
    <property type="molecule type" value="Genomic_DNA"/>
</dbReference>
<accession>A0ABW4HUB6</accession>
<keyword evidence="5 7" id="KW-1133">Transmembrane helix</keyword>
<dbReference type="Proteomes" id="UP001597221">
    <property type="component" value="Unassembled WGS sequence"/>
</dbReference>
<name>A0ABW4HUB6_9BACI</name>
<feature type="domain" description="Phosphatidic acid phosphatase type 2/haloperoxidase" evidence="8">
    <location>
        <begin position="62"/>
        <end position="170"/>
    </location>
</feature>
<feature type="transmembrane region" description="Helical" evidence="7">
    <location>
        <begin position="155"/>
        <end position="177"/>
    </location>
</feature>
<dbReference type="Pfam" id="PF01569">
    <property type="entry name" value="PAP2"/>
    <property type="match status" value="1"/>
</dbReference>
<feature type="transmembrane region" description="Helical" evidence="7">
    <location>
        <begin position="30"/>
        <end position="53"/>
    </location>
</feature>
<evidence type="ECO:0000259" key="8">
    <source>
        <dbReference type="SMART" id="SM00014"/>
    </source>
</evidence>
<gene>
    <name evidence="9" type="ORF">ACFSBH_14195</name>
</gene>
<feature type="transmembrane region" description="Helical" evidence="7">
    <location>
        <begin position="60"/>
        <end position="79"/>
    </location>
</feature>
<evidence type="ECO:0000256" key="7">
    <source>
        <dbReference type="SAM" id="Phobius"/>
    </source>
</evidence>
<dbReference type="Gene3D" id="1.20.144.10">
    <property type="entry name" value="Phosphatidic acid phosphatase type 2/haloperoxidase"/>
    <property type="match status" value="1"/>
</dbReference>
<keyword evidence="6 7" id="KW-0472">Membrane</keyword>
<evidence type="ECO:0000256" key="3">
    <source>
        <dbReference type="ARBA" id="ARBA00022692"/>
    </source>
</evidence>